<proteinExistence type="predicted"/>
<dbReference type="AlphaFoldDB" id="A0AAW1IV91"/>
<keyword evidence="2" id="KW-1185">Reference proteome</keyword>
<accession>A0AAW1IV91</accession>
<reference evidence="1 2" key="1">
    <citation type="journal article" date="2024" name="BMC Genomics">
        <title>De novo assembly and annotation of Popillia japonica's genome with initial clues to its potential as an invasive pest.</title>
        <authorList>
            <person name="Cucini C."/>
            <person name="Boschi S."/>
            <person name="Funari R."/>
            <person name="Cardaioli E."/>
            <person name="Iannotti N."/>
            <person name="Marturano G."/>
            <person name="Paoli F."/>
            <person name="Bruttini M."/>
            <person name="Carapelli A."/>
            <person name="Frati F."/>
            <person name="Nardi F."/>
        </authorList>
    </citation>
    <scope>NUCLEOTIDE SEQUENCE [LARGE SCALE GENOMIC DNA]</scope>
    <source>
        <strain evidence="1">DMR45628</strain>
    </source>
</reference>
<evidence type="ECO:0000313" key="1">
    <source>
        <dbReference type="EMBL" id="KAK9693650.1"/>
    </source>
</evidence>
<dbReference type="EMBL" id="JASPKY010000535">
    <property type="protein sequence ID" value="KAK9693650.1"/>
    <property type="molecule type" value="Genomic_DNA"/>
</dbReference>
<organism evidence="1 2">
    <name type="scientific">Popillia japonica</name>
    <name type="common">Japanese beetle</name>
    <dbReference type="NCBI Taxonomy" id="7064"/>
    <lineage>
        <taxon>Eukaryota</taxon>
        <taxon>Metazoa</taxon>
        <taxon>Ecdysozoa</taxon>
        <taxon>Arthropoda</taxon>
        <taxon>Hexapoda</taxon>
        <taxon>Insecta</taxon>
        <taxon>Pterygota</taxon>
        <taxon>Neoptera</taxon>
        <taxon>Endopterygota</taxon>
        <taxon>Coleoptera</taxon>
        <taxon>Polyphaga</taxon>
        <taxon>Scarabaeiformia</taxon>
        <taxon>Scarabaeidae</taxon>
        <taxon>Rutelinae</taxon>
        <taxon>Popillia</taxon>
    </lineage>
</organism>
<dbReference type="Proteomes" id="UP001458880">
    <property type="component" value="Unassembled WGS sequence"/>
</dbReference>
<sequence>MPRKILSEAKIYRIEAFLKEIEEVDHTSTVSISNERLEEVREGTRKDGTLRKVDLYVLDGWPEKIPADDEELKQYAGWPEKIPADDEELKQYAKYKEDIVMQEYCVKIIE</sequence>
<protein>
    <submittedName>
        <fullName evidence="1">Uncharacterized protein</fullName>
    </submittedName>
</protein>
<comment type="caution">
    <text evidence="1">The sequence shown here is derived from an EMBL/GenBank/DDBJ whole genome shotgun (WGS) entry which is preliminary data.</text>
</comment>
<name>A0AAW1IV91_POPJA</name>
<evidence type="ECO:0000313" key="2">
    <source>
        <dbReference type="Proteomes" id="UP001458880"/>
    </source>
</evidence>
<gene>
    <name evidence="1" type="ORF">QE152_g34066</name>
</gene>